<proteinExistence type="predicted"/>
<dbReference type="AlphaFoldDB" id="A0A2W4JK24"/>
<dbReference type="EMBL" id="QGUI02000298">
    <property type="protein sequence ID" value="MFO7193897.1"/>
    <property type="molecule type" value="Genomic_DNA"/>
</dbReference>
<organism evidence="7">
    <name type="scientific">Thermocrispum agreste</name>
    <dbReference type="NCBI Taxonomy" id="37925"/>
    <lineage>
        <taxon>Bacteria</taxon>
        <taxon>Bacillati</taxon>
        <taxon>Actinomycetota</taxon>
        <taxon>Actinomycetes</taxon>
        <taxon>Pseudonocardiales</taxon>
        <taxon>Pseudonocardiaceae</taxon>
        <taxon>Thermocrispum</taxon>
    </lineage>
</organism>
<dbReference type="GO" id="GO:0016798">
    <property type="term" value="F:hydrolase activity, acting on glycosyl bonds"/>
    <property type="evidence" value="ECO:0007669"/>
    <property type="project" value="UniProtKB-KW"/>
</dbReference>
<dbReference type="PANTHER" id="PTHR42909">
    <property type="entry name" value="ZGC:136858"/>
    <property type="match status" value="1"/>
</dbReference>
<reference evidence="7" key="1">
    <citation type="submission" date="2018-05" db="EMBL/GenBank/DDBJ databases">
        <authorList>
            <person name="Lanie J.A."/>
            <person name="Ng W.-L."/>
            <person name="Kazmierczak K.M."/>
            <person name="Andrzejewski T.M."/>
            <person name="Davidsen T.M."/>
            <person name="Wayne K.J."/>
            <person name="Tettelin H."/>
            <person name="Glass J.I."/>
            <person name="Rusch D."/>
            <person name="Podicherti R."/>
            <person name="Tsui H.-C.T."/>
            <person name="Winkler M.E."/>
        </authorList>
    </citation>
    <scope>NUCLEOTIDE SEQUENCE</scope>
    <source>
        <strain evidence="7">ZC4RG45</strain>
    </source>
</reference>
<dbReference type="Pfam" id="PF04227">
    <property type="entry name" value="Indigoidine_A"/>
    <property type="match status" value="1"/>
</dbReference>
<dbReference type="Proteomes" id="UP000249324">
    <property type="component" value="Unassembled WGS sequence"/>
</dbReference>
<dbReference type="Gene3D" id="3.40.1790.10">
    <property type="entry name" value="Indigoidine synthase domain"/>
    <property type="match status" value="1"/>
</dbReference>
<evidence type="ECO:0000256" key="5">
    <source>
        <dbReference type="ARBA" id="ARBA00023295"/>
    </source>
</evidence>
<keyword evidence="1" id="KW-0479">Metal-binding</keyword>
<evidence type="ECO:0000313" key="6">
    <source>
        <dbReference type="EMBL" id="MFO7193897.1"/>
    </source>
</evidence>
<feature type="non-terminal residue" evidence="7">
    <location>
        <position position="1"/>
    </location>
</feature>
<comment type="caution">
    <text evidence="7">The sequence shown here is derived from an EMBL/GenBank/DDBJ whole genome shotgun (WGS) entry which is preliminary data.</text>
</comment>
<evidence type="ECO:0000313" key="8">
    <source>
        <dbReference type="Proteomes" id="UP000249324"/>
    </source>
</evidence>
<sequence>AAHSRISSSGMLLANPVPADAEMDHELHERLLREAMTLLHDRSVQGSDVTPAMLEHFHRASEGVSVRVNEALVLANARLAAQVAVALAGH</sequence>
<evidence type="ECO:0000256" key="3">
    <source>
        <dbReference type="ARBA" id="ARBA00023211"/>
    </source>
</evidence>
<dbReference type="InterPro" id="IPR022830">
    <property type="entry name" value="Indigdn_synthA-like"/>
</dbReference>
<keyword evidence="3" id="KW-0464">Manganese</keyword>
<dbReference type="EMBL" id="QGUI01000245">
    <property type="protein sequence ID" value="PZM98508.1"/>
    <property type="molecule type" value="Genomic_DNA"/>
</dbReference>
<keyword evidence="2" id="KW-0378">Hydrolase</keyword>
<evidence type="ECO:0000313" key="7">
    <source>
        <dbReference type="EMBL" id="PZM98508.1"/>
    </source>
</evidence>
<reference evidence="6" key="2">
    <citation type="submission" date="2018-05" db="EMBL/GenBank/DDBJ databases">
        <authorList>
            <person name="Moura L."/>
            <person name="Setubal J.C."/>
        </authorList>
    </citation>
    <scope>NUCLEOTIDE SEQUENCE</scope>
    <source>
        <strain evidence="6">ZC4RG45</strain>
    </source>
</reference>
<evidence type="ECO:0000256" key="1">
    <source>
        <dbReference type="ARBA" id="ARBA00022723"/>
    </source>
</evidence>
<reference evidence="6" key="4">
    <citation type="submission" date="2023-08" db="EMBL/GenBank/DDBJ databases">
        <authorList>
            <person name="Guima S.E.S."/>
            <person name="Martins L.F."/>
            <person name="Silva A.M."/>
            <person name="Setubal J.C."/>
        </authorList>
    </citation>
    <scope>NUCLEOTIDE SEQUENCE</scope>
    <source>
        <strain evidence="6">ZC4RG45</strain>
    </source>
</reference>
<evidence type="ECO:0000256" key="4">
    <source>
        <dbReference type="ARBA" id="ARBA00023239"/>
    </source>
</evidence>
<keyword evidence="5 7" id="KW-0326">Glycosidase</keyword>
<dbReference type="GO" id="GO:0005737">
    <property type="term" value="C:cytoplasm"/>
    <property type="evidence" value="ECO:0007669"/>
    <property type="project" value="TreeGrafter"/>
</dbReference>
<gene>
    <name evidence="6" type="ORF">DIU77_016770</name>
    <name evidence="7" type="ORF">DIU77_07810</name>
</gene>
<protein>
    <submittedName>
        <fullName evidence="6">Pseudouridine-5'-phosphate glycosidase</fullName>
    </submittedName>
    <submittedName>
        <fullName evidence="7">Pseudouridine-5-phosphate glycosidase</fullName>
    </submittedName>
</protein>
<dbReference type="InterPro" id="IPR007342">
    <property type="entry name" value="PsuG"/>
</dbReference>
<accession>A0A2W4JK24</accession>
<reference evidence="6 8" key="3">
    <citation type="journal article" date="2021" name="BMC Genomics">
        <title>Genome-resolved metagenome and metatranscriptome analyses of thermophilic composting reveal key bacterial players and their metabolic interactions.</title>
        <authorList>
            <person name="Braga L.P.P."/>
            <person name="Pereira R.V."/>
            <person name="Martins L.F."/>
            <person name="Moura L.M.S."/>
            <person name="Sanchez F.B."/>
            <person name="Patane J.S.L."/>
            <person name="da Silva A.M."/>
            <person name="Setubal J.C."/>
        </authorList>
    </citation>
    <scope>NUCLEOTIDE SEQUENCE [LARGE SCALE GENOMIC DNA]</scope>
    <source>
        <strain evidence="6">ZC4RG45</strain>
    </source>
</reference>
<dbReference type="GO" id="GO:0046872">
    <property type="term" value="F:metal ion binding"/>
    <property type="evidence" value="ECO:0007669"/>
    <property type="project" value="UniProtKB-KW"/>
</dbReference>
<dbReference type="GO" id="GO:0004730">
    <property type="term" value="F:pseudouridylate synthase activity"/>
    <property type="evidence" value="ECO:0007669"/>
    <property type="project" value="InterPro"/>
</dbReference>
<evidence type="ECO:0000256" key="2">
    <source>
        <dbReference type="ARBA" id="ARBA00022801"/>
    </source>
</evidence>
<name>A0A2W4JK24_9PSEU</name>
<keyword evidence="4" id="KW-0456">Lyase</keyword>
<dbReference type="PANTHER" id="PTHR42909:SF1">
    <property type="entry name" value="CARBOHYDRATE KINASE PFKB DOMAIN-CONTAINING PROTEIN"/>
    <property type="match status" value="1"/>
</dbReference>
<dbReference type="SUPFAM" id="SSF110581">
    <property type="entry name" value="Indigoidine synthase A-like"/>
    <property type="match status" value="1"/>
</dbReference>